<dbReference type="Gene3D" id="1.20.1740.10">
    <property type="entry name" value="Amino acid/polyamine transporter I"/>
    <property type="match status" value="1"/>
</dbReference>
<dbReference type="Proteomes" id="UP000295765">
    <property type="component" value="Unassembled WGS sequence"/>
</dbReference>
<evidence type="ECO:0000256" key="4">
    <source>
        <dbReference type="ARBA" id="ARBA00022475"/>
    </source>
</evidence>
<evidence type="ECO:0000256" key="2">
    <source>
        <dbReference type="ARBA" id="ARBA00008220"/>
    </source>
</evidence>
<feature type="transmembrane region" description="Helical" evidence="10">
    <location>
        <begin position="400"/>
        <end position="419"/>
    </location>
</feature>
<feature type="transmembrane region" description="Helical" evidence="10">
    <location>
        <begin position="47"/>
        <end position="68"/>
    </location>
</feature>
<comment type="caution">
    <text evidence="11">The sequence shown here is derived from an EMBL/GenBank/DDBJ whole genome shotgun (WGS) entry which is preliminary data.</text>
</comment>
<dbReference type="InterPro" id="IPR002293">
    <property type="entry name" value="AA/rel_permease1"/>
</dbReference>
<dbReference type="EMBL" id="SLWY01000004">
    <property type="protein sequence ID" value="TCO82652.1"/>
    <property type="molecule type" value="Genomic_DNA"/>
</dbReference>
<dbReference type="InterPro" id="IPR022461">
    <property type="entry name" value="Arg/Orn_antiprt_ArcD"/>
</dbReference>
<keyword evidence="5 10" id="KW-0812">Transmembrane</keyword>
<feature type="transmembrane region" description="Helical" evidence="10">
    <location>
        <begin position="206"/>
        <end position="227"/>
    </location>
</feature>
<evidence type="ECO:0000256" key="8">
    <source>
        <dbReference type="ARBA" id="ARBA00023136"/>
    </source>
</evidence>
<dbReference type="GO" id="GO:1903826">
    <property type="term" value="P:L-arginine transmembrane transport"/>
    <property type="evidence" value="ECO:0007669"/>
    <property type="project" value="InterPro"/>
</dbReference>
<keyword evidence="8 10" id="KW-0472">Membrane</keyword>
<reference evidence="11 12" key="1">
    <citation type="submission" date="2019-03" db="EMBL/GenBank/DDBJ databases">
        <title>Genomic Encyclopedia of Type Strains, Phase IV (KMG-IV): sequencing the most valuable type-strain genomes for metagenomic binning, comparative biology and taxonomic classification.</title>
        <authorList>
            <person name="Goeker M."/>
        </authorList>
    </citation>
    <scope>NUCLEOTIDE SEQUENCE [LARGE SCALE GENOMIC DNA]</scope>
    <source>
        <strain evidence="11 12">DSM 25287</strain>
    </source>
</reference>
<evidence type="ECO:0000256" key="6">
    <source>
        <dbReference type="ARBA" id="ARBA00022970"/>
    </source>
</evidence>
<keyword evidence="7 10" id="KW-1133">Transmembrane helix</keyword>
<sequence length="481" mass="50398">MANGNGDAAGRAAEGLGLGALTALVIGSMIGGGIFSLPQNVAASSGAGAVLIGWVITAGGMLTLAFVFQTLANRKPDIDGGVYGYARAGFGDFMGFNTAWGYWISAWLGNVSYMVVLFSAFGYFVPAFGEGNTLPAVLCASALLWGLHFLILRGVKGAAFINAITTVAKLVPIAIFVVLVTLAFRVEQFKLDFWGSPTLGSVLDQVKGMMLVTVWVFIGIEGAGVYSSRARSMRDVGRATVLGFFITLALLVAVSVLAMGILGQAELAQLKNPSMAGVLEKVVGPWGAALINVGLIISVGGALLAWTLLAAELPYLGAKDGTFPRAIGEVNANEAPANALWLTNGLVQVFLIITLFAKGTYLALLSLATSMILVPYLLSAGYALLIAWRSESYAAADAERGKDLLIAAIATLYGIWLLYAAGPQYLLLSALLYFPGIVFYAKARSESGARLFQPFELGIFAVQIAAALFAAWELYSGAVSL</sequence>
<evidence type="ECO:0000313" key="12">
    <source>
        <dbReference type="Proteomes" id="UP000295765"/>
    </source>
</evidence>
<evidence type="ECO:0000256" key="1">
    <source>
        <dbReference type="ARBA" id="ARBA00004651"/>
    </source>
</evidence>
<dbReference type="AlphaFoldDB" id="A0A4R2LDH9"/>
<dbReference type="GO" id="GO:0006527">
    <property type="term" value="P:L-arginine catabolic process"/>
    <property type="evidence" value="ECO:0007669"/>
    <property type="project" value="UniProtKB-UniRule"/>
</dbReference>
<feature type="transmembrane region" description="Helical" evidence="10">
    <location>
        <begin position="339"/>
        <end position="357"/>
    </location>
</feature>
<evidence type="ECO:0000256" key="5">
    <source>
        <dbReference type="ARBA" id="ARBA00022692"/>
    </source>
</evidence>
<dbReference type="GO" id="GO:0005886">
    <property type="term" value="C:plasma membrane"/>
    <property type="evidence" value="ECO:0007669"/>
    <property type="project" value="UniProtKB-SubCell"/>
</dbReference>
<comment type="similarity">
    <text evidence="2">Belongs to the amino acid-polyamine-organocation (APC) superfamily. Basic amino acid/polyamine antiporter (APA) (TC 2.A.3.2) family.</text>
</comment>
<dbReference type="GO" id="GO:0043858">
    <property type="term" value="F:arginine:ornithine antiporter activity"/>
    <property type="evidence" value="ECO:0007669"/>
    <property type="project" value="UniProtKB-UniRule"/>
</dbReference>
<evidence type="ECO:0000256" key="10">
    <source>
        <dbReference type="SAM" id="Phobius"/>
    </source>
</evidence>
<dbReference type="Pfam" id="PF13520">
    <property type="entry name" value="AA_permease_2"/>
    <property type="match status" value="1"/>
</dbReference>
<feature type="transmembrane region" description="Helical" evidence="10">
    <location>
        <begin position="455"/>
        <end position="475"/>
    </location>
</feature>
<dbReference type="OrthoDB" id="3185104at2"/>
<dbReference type="InterPro" id="IPR004754">
    <property type="entry name" value="Amino_acid_antiprt"/>
</dbReference>
<feature type="transmembrane region" description="Helical" evidence="10">
    <location>
        <begin position="133"/>
        <end position="152"/>
    </location>
</feature>
<name>A0A4R2LDH9_9GAMM</name>
<gene>
    <name evidence="11" type="ORF">EV699_10444</name>
</gene>
<dbReference type="PANTHER" id="PTHR42770:SF4">
    <property type="entry name" value="ARGININE_ORNITHINE ANTIPORTER-RELATED"/>
    <property type="match status" value="1"/>
</dbReference>
<feature type="transmembrane region" description="Helical" evidence="10">
    <location>
        <begin position="159"/>
        <end position="186"/>
    </location>
</feature>
<evidence type="ECO:0000256" key="3">
    <source>
        <dbReference type="ARBA" id="ARBA00022448"/>
    </source>
</evidence>
<keyword evidence="12" id="KW-1185">Reference proteome</keyword>
<accession>A0A4R2LDH9</accession>
<dbReference type="InterPro" id="IPR050367">
    <property type="entry name" value="APC_superfamily"/>
</dbReference>
<comment type="subcellular location">
    <subcellularLocation>
        <location evidence="1">Cell membrane</location>
        <topology evidence="1">Multi-pass membrane protein</topology>
    </subcellularLocation>
</comment>
<keyword evidence="3" id="KW-0813">Transport</keyword>
<evidence type="ECO:0000256" key="9">
    <source>
        <dbReference type="NCBIfam" id="TIGR03810"/>
    </source>
</evidence>
<dbReference type="PIRSF" id="PIRSF006060">
    <property type="entry name" value="AA_transporter"/>
    <property type="match status" value="1"/>
</dbReference>
<feature type="transmembrane region" description="Helical" evidence="10">
    <location>
        <begin position="12"/>
        <end position="35"/>
    </location>
</feature>
<feature type="transmembrane region" description="Helical" evidence="10">
    <location>
        <begin position="363"/>
        <end position="388"/>
    </location>
</feature>
<feature type="transmembrane region" description="Helical" evidence="10">
    <location>
        <begin position="283"/>
        <end position="309"/>
    </location>
</feature>
<feature type="transmembrane region" description="Helical" evidence="10">
    <location>
        <begin position="239"/>
        <end position="263"/>
    </location>
</feature>
<keyword evidence="6" id="KW-0029">Amino-acid transport</keyword>
<dbReference type="PANTHER" id="PTHR42770">
    <property type="entry name" value="AMINO ACID TRANSPORTER-RELATED"/>
    <property type="match status" value="1"/>
</dbReference>
<dbReference type="NCBIfam" id="TIGR00905">
    <property type="entry name" value="2A0302"/>
    <property type="match status" value="1"/>
</dbReference>
<feature type="transmembrane region" description="Helical" evidence="10">
    <location>
        <begin position="100"/>
        <end position="121"/>
    </location>
</feature>
<proteinExistence type="inferred from homology"/>
<keyword evidence="4" id="KW-1003">Cell membrane</keyword>
<evidence type="ECO:0000256" key="7">
    <source>
        <dbReference type="ARBA" id="ARBA00022989"/>
    </source>
</evidence>
<dbReference type="NCBIfam" id="TIGR03810">
    <property type="entry name" value="arg_ornith_anti"/>
    <property type="match status" value="1"/>
</dbReference>
<protein>
    <recommendedName>
        <fullName evidence="9">Arginine-ornithine antiporter</fullName>
    </recommendedName>
</protein>
<organism evidence="11 12">
    <name type="scientific">Plasticicumulans lactativorans</name>
    <dbReference type="NCBI Taxonomy" id="1133106"/>
    <lineage>
        <taxon>Bacteria</taxon>
        <taxon>Pseudomonadati</taxon>
        <taxon>Pseudomonadota</taxon>
        <taxon>Gammaproteobacteria</taxon>
        <taxon>Candidatus Competibacteraceae</taxon>
        <taxon>Plasticicumulans</taxon>
    </lineage>
</organism>
<evidence type="ECO:0000313" key="11">
    <source>
        <dbReference type="EMBL" id="TCO82652.1"/>
    </source>
</evidence>